<feature type="compositionally biased region" description="Basic and acidic residues" evidence="1">
    <location>
        <begin position="1"/>
        <end position="13"/>
    </location>
</feature>
<evidence type="ECO:0000256" key="1">
    <source>
        <dbReference type="SAM" id="MobiDB-lite"/>
    </source>
</evidence>
<keyword evidence="3" id="KW-1185">Reference proteome</keyword>
<proteinExistence type="predicted"/>
<dbReference type="RefSeq" id="WP_146593379.1">
    <property type="nucleotide sequence ID" value="NZ_SJPT01000001.1"/>
</dbReference>
<gene>
    <name evidence="2" type="ORF">Pla52o_10080</name>
</gene>
<organism evidence="2 3">
    <name type="scientific">Novipirellula galeiformis</name>
    <dbReference type="NCBI Taxonomy" id="2528004"/>
    <lineage>
        <taxon>Bacteria</taxon>
        <taxon>Pseudomonadati</taxon>
        <taxon>Planctomycetota</taxon>
        <taxon>Planctomycetia</taxon>
        <taxon>Pirellulales</taxon>
        <taxon>Pirellulaceae</taxon>
        <taxon>Novipirellula</taxon>
    </lineage>
</organism>
<dbReference type="OrthoDB" id="281349at2"/>
<protein>
    <submittedName>
        <fullName evidence="2">Uncharacterized protein</fullName>
    </submittedName>
</protein>
<dbReference type="AlphaFoldDB" id="A0A5C6CU24"/>
<reference evidence="2 3" key="1">
    <citation type="submission" date="2019-02" db="EMBL/GenBank/DDBJ databases">
        <title>Deep-cultivation of Planctomycetes and their phenomic and genomic characterization uncovers novel biology.</title>
        <authorList>
            <person name="Wiegand S."/>
            <person name="Jogler M."/>
            <person name="Boedeker C."/>
            <person name="Pinto D."/>
            <person name="Vollmers J."/>
            <person name="Rivas-Marin E."/>
            <person name="Kohn T."/>
            <person name="Peeters S.H."/>
            <person name="Heuer A."/>
            <person name="Rast P."/>
            <person name="Oberbeckmann S."/>
            <person name="Bunk B."/>
            <person name="Jeske O."/>
            <person name="Meyerdierks A."/>
            <person name="Storesund J.E."/>
            <person name="Kallscheuer N."/>
            <person name="Luecker S."/>
            <person name="Lage O.M."/>
            <person name="Pohl T."/>
            <person name="Merkel B.J."/>
            <person name="Hornburger P."/>
            <person name="Mueller R.-W."/>
            <person name="Bruemmer F."/>
            <person name="Labrenz M."/>
            <person name="Spormann A.M."/>
            <person name="Op Den Camp H."/>
            <person name="Overmann J."/>
            <person name="Amann R."/>
            <person name="Jetten M.S.M."/>
            <person name="Mascher T."/>
            <person name="Medema M.H."/>
            <person name="Devos D.P."/>
            <person name="Kaster A.-K."/>
            <person name="Ovreas L."/>
            <person name="Rohde M."/>
            <person name="Galperin M.Y."/>
            <person name="Jogler C."/>
        </authorList>
    </citation>
    <scope>NUCLEOTIDE SEQUENCE [LARGE SCALE GENOMIC DNA]</scope>
    <source>
        <strain evidence="2 3">Pla52o</strain>
    </source>
</reference>
<accession>A0A5C6CU24</accession>
<sequence>MGKRDDLLRQLKKADRRRGRRTSSTAASNDSGRQSPGASDAADQVDVTALIVSDVLAFAHSEKGCRDPQVVSALRSLLRGSDPTVPVARGLRDQIQLIADRPDVNLRDFRSSVKGLLEQAAQFDREAGNDDRFLNYLAVLIE</sequence>
<dbReference type="Proteomes" id="UP000316304">
    <property type="component" value="Unassembled WGS sequence"/>
</dbReference>
<comment type="caution">
    <text evidence="2">The sequence shown here is derived from an EMBL/GenBank/DDBJ whole genome shotgun (WGS) entry which is preliminary data.</text>
</comment>
<feature type="region of interest" description="Disordered" evidence="1">
    <location>
        <begin position="1"/>
        <end position="41"/>
    </location>
</feature>
<name>A0A5C6CU24_9BACT</name>
<evidence type="ECO:0000313" key="3">
    <source>
        <dbReference type="Proteomes" id="UP000316304"/>
    </source>
</evidence>
<evidence type="ECO:0000313" key="2">
    <source>
        <dbReference type="EMBL" id="TWU27144.1"/>
    </source>
</evidence>
<dbReference type="EMBL" id="SJPT01000001">
    <property type="protein sequence ID" value="TWU27144.1"/>
    <property type="molecule type" value="Genomic_DNA"/>
</dbReference>